<keyword evidence="2" id="KW-1185">Reference proteome</keyword>
<protein>
    <submittedName>
        <fullName evidence="1">Uncharacterized protein</fullName>
    </submittedName>
</protein>
<reference evidence="1" key="1">
    <citation type="submission" date="2020-08" db="EMBL/GenBank/DDBJ databases">
        <title>Genome sequencing and assembly of the red palm weevil Rhynchophorus ferrugineus.</title>
        <authorList>
            <person name="Dias G.B."/>
            <person name="Bergman C.M."/>
            <person name="Manee M."/>
        </authorList>
    </citation>
    <scope>NUCLEOTIDE SEQUENCE</scope>
    <source>
        <strain evidence="1">AA-2017</strain>
        <tissue evidence="1">Whole larva</tissue>
    </source>
</reference>
<dbReference type="Proteomes" id="UP000625711">
    <property type="component" value="Unassembled WGS sequence"/>
</dbReference>
<organism evidence="1 2">
    <name type="scientific">Rhynchophorus ferrugineus</name>
    <name type="common">Red palm weevil</name>
    <name type="synonym">Curculio ferrugineus</name>
    <dbReference type="NCBI Taxonomy" id="354439"/>
    <lineage>
        <taxon>Eukaryota</taxon>
        <taxon>Metazoa</taxon>
        <taxon>Ecdysozoa</taxon>
        <taxon>Arthropoda</taxon>
        <taxon>Hexapoda</taxon>
        <taxon>Insecta</taxon>
        <taxon>Pterygota</taxon>
        <taxon>Neoptera</taxon>
        <taxon>Endopterygota</taxon>
        <taxon>Coleoptera</taxon>
        <taxon>Polyphaga</taxon>
        <taxon>Cucujiformia</taxon>
        <taxon>Curculionidae</taxon>
        <taxon>Dryophthorinae</taxon>
        <taxon>Rhynchophorus</taxon>
    </lineage>
</organism>
<dbReference type="AlphaFoldDB" id="A0A834IB28"/>
<dbReference type="EMBL" id="JAACXV010002823">
    <property type="protein sequence ID" value="KAF7277329.1"/>
    <property type="molecule type" value="Genomic_DNA"/>
</dbReference>
<feature type="non-terminal residue" evidence="1">
    <location>
        <position position="28"/>
    </location>
</feature>
<accession>A0A834IB28</accession>
<evidence type="ECO:0000313" key="2">
    <source>
        <dbReference type="Proteomes" id="UP000625711"/>
    </source>
</evidence>
<gene>
    <name evidence="1" type="ORF">GWI33_008663</name>
</gene>
<comment type="caution">
    <text evidence="1">The sequence shown here is derived from an EMBL/GenBank/DDBJ whole genome shotgun (WGS) entry which is preliminary data.</text>
</comment>
<sequence>MRVNFKVNAAAAAGNSGDVACEFIDEEE</sequence>
<name>A0A834IB28_RHYFE</name>
<evidence type="ECO:0000313" key="1">
    <source>
        <dbReference type="EMBL" id="KAF7277329.1"/>
    </source>
</evidence>
<proteinExistence type="predicted"/>